<organism evidence="2 3">
    <name type="scientific">Araneus ventricosus</name>
    <name type="common">Orbweaver spider</name>
    <name type="synonym">Epeira ventricosa</name>
    <dbReference type="NCBI Taxonomy" id="182803"/>
    <lineage>
        <taxon>Eukaryota</taxon>
        <taxon>Metazoa</taxon>
        <taxon>Ecdysozoa</taxon>
        <taxon>Arthropoda</taxon>
        <taxon>Chelicerata</taxon>
        <taxon>Arachnida</taxon>
        <taxon>Araneae</taxon>
        <taxon>Araneomorphae</taxon>
        <taxon>Entelegynae</taxon>
        <taxon>Araneoidea</taxon>
        <taxon>Araneidae</taxon>
        <taxon>Araneus</taxon>
    </lineage>
</organism>
<proteinExistence type="predicted"/>
<gene>
    <name evidence="2" type="ORF">AVEN_49213_1</name>
</gene>
<evidence type="ECO:0000256" key="1">
    <source>
        <dbReference type="SAM" id="MobiDB-lite"/>
    </source>
</evidence>
<dbReference type="EMBL" id="BGPR01006693">
    <property type="protein sequence ID" value="GBN21113.1"/>
    <property type="molecule type" value="Genomic_DNA"/>
</dbReference>
<feature type="compositionally biased region" description="Low complexity" evidence="1">
    <location>
        <begin position="11"/>
        <end position="21"/>
    </location>
</feature>
<comment type="caution">
    <text evidence="2">The sequence shown here is derived from an EMBL/GenBank/DDBJ whole genome shotgun (WGS) entry which is preliminary data.</text>
</comment>
<accession>A0A4Y2M3V4</accession>
<feature type="compositionally biased region" description="Basic and acidic residues" evidence="1">
    <location>
        <begin position="27"/>
        <end position="38"/>
    </location>
</feature>
<feature type="region of interest" description="Disordered" evidence="1">
    <location>
        <begin position="1"/>
        <end position="45"/>
    </location>
</feature>
<keyword evidence="3" id="KW-1185">Reference proteome</keyword>
<feature type="non-terminal residue" evidence="2">
    <location>
        <position position="1"/>
    </location>
</feature>
<sequence length="94" mass="10773">APSDVCDIHHPTTATTPPIAHSGSKRSRTEGQKIESLKSEPIPKPFKRNTCNIQFITFYNFPDGRRDKILFLQRKLDEDLLLHKVSSRMTDHTD</sequence>
<reference evidence="2 3" key="1">
    <citation type="journal article" date="2019" name="Sci. Rep.">
        <title>Orb-weaving spider Araneus ventricosus genome elucidates the spidroin gene catalogue.</title>
        <authorList>
            <person name="Kono N."/>
            <person name="Nakamura H."/>
            <person name="Ohtoshi R."/>
            <person name="Moran D.A.P."/>
            <person name="Shinohara A."/>
            <person name="Yoshida Y."/>
            <person name="Fujiwara M."/>
            <person name="Mori M."/>
            <person name="Tomita M."/>
            <person name="Arakawa K."/>
        </authorList>
    </citation>
    <scope>NUCLEOTIDE SEQUENCE [LARGE SCALE GENOMIC DNA]</scope>
</reference>
<dbReference type="Proteomes" id="UP000499080">
    <property type="component" value="Unassembled WGS sequence"/>
</dbReference>
<dbReference type="AlphaFoldDB" id="A0A4Y2M3V4"/>
<evidence type="ECO:0000313" key="2">
    <source>
        <dbReference type="EMBL" id="GBN21113.1"/>
    </source>
</evidence>
<feature type="compositionally biased region" description="Basic and acidic residues" evidence="1">
    <location>
        <begin position="1"/>
        <end position="10"/>
    </location>
</feature>
<protein>
    <submittedName>
        <fullName evidence="2">Uncharacterized protein</fullName>
    </submittedName>
</protein>
<name>A0A4Y2M3V4_ARAVE</name>
<evidence type="ECO:0000313" key="3">
    <source>
        <dbReference type="Proteomes" id="UP000499080"/>
    </source>
</evidence>